<evidence type="ECO:0000259" key="1">
    <source>
        <dbReference type="Pfam" id="PF14111"/>
    </source>
</evidence>
<dbReference type="OrthoDB" id="961614at2759"/>
<accession>A0A9Q1JK50</accession>
<keyword evidence="3" id="KW-1185">Reference proteome</keyword>
<sequence>MWAGSEKVEWARGRWGPWIGLAQARKGKGQSWASQRAREGSRWYWDRVGRVVVDQGHSVVGWNHRHVVAMDEELLQLRLIEEEDEIIDVVDADSEERSAQIVLYLYGKLLTSKSFNPKAMKSILKNIWKPERGVVIRELDSNLFAFQFFSTADKGFVLNEGSWCFDGKILLLTEVTGLEQPLEIQFNTA</sequence>
<feature type="domain" description="DUF4283" evidence="1">
    <location>
        <begin position="102"/>
        <end position="173"/>
    </location>
</feature>
<dbReference type="Pfam" id="PF14111">
    <property type="entry name" value="DUF4283"/>
    <property type="match status" value="1"/>
</dbReference>
<dbReference type="InterPro" id="IPR025558">
    <property type="entry name" value="DUF4283"/>
</dbReference>
<reference evidence="2" key="1">
    <citation type="submission" date="2022-04" db="EMBL/GenBank/DDBJ databases">
        <title>Carnegiea gigantea Genome sequencing and assembly v2.</title>
        <authorList>
            <person name="Copetti D."/>
            <person name="Sanderson M.J."/>
            <person name="Burquez A."/>
            <person name="Wojciechowski M.F."/>
        </authorList>
    </citation>
    <scope>NUCLEOTIDE SEQUENCE</scope>
    <source>
        <strain evidence="2">SGP5-SGP5p</strain>
        <tissue evidence="2">Aerial part</tissue>
    </source>
</reference>
<dbReference type="AlphaFoldDB" id="A0A9Q1JK50"/>
<name>A0A9Q1JK50_9CARY</name>
<dbReference type="Proteomes" id="UP001153076">
    <property type="component" value="Unassembled WGS sequence"/>
</dbReference>
<organism evidence="2 3">
    <name type="scientific">Carnegiea gigantea</name>
    <dbReference type="NCBI Taxonomy" id="171969"/>
    <lineage>
        <taxon>Eukaryota</taxon>
        <taxon>Viridiplantae</taxon>
        <taxon>Streptophyta</taxon>
        <taxon>Embryophyta</taxon>
        <taxon>Tracheophyta</taxon>
        <taxon>Spermatophyta</taxon>
        <taxon>Magnoliopsida</taxon>
        <taxon>eudicotyledons</taxon>
        <taxon>Gunneridae</taxon>
        <taxon>Pentapetalae</taxon>
        <taxon>Caryophyllales</taxon>
        <taxon>Cactineae</taxon>
        <taxon>Cactaceae</taxon>
        <taxon>Cactoideae</taxon>
        <taxon>Echinocereeae</taxon>
        <taxon>Carnegiea</taxon>
    </lineage>
</organism>
<comment type="caution">
    <text evidence="2">The sequence shown here is derived from an EMBL/GenBank/DDBJ whole genome shotgun (WGS) entry which is preliminary data.</text>
</comment>
<proteinExistence type="predicted"/>
<evidence type="ECO:0000313" key="3">
    <source>
        <dbReference type="Proteomes" id="UP001153076"/>
    </source>
</evidence>
<dbReference type="EMBL" id="JAKOGI010002495">
    <property type="protein sequence ID" value="KAJ8421863.1"/>
    <property type="molecule type" value="Genomic_DNA"/>
</dbReference>
<evidence type="ECO:0000313" key="2">
    <source>
        <dbReference type="EMBL" id="KAJ8421863.1"/>
    </source>
</evidence>
<protein>
    <recommendedName>
        <fullName evidence="1">DUF4283 domain-containing protein</fullName>
    </recommendedName>
</protein>
<gene>
    <name evidence="2" type="ORF">Cgig2_009348</name>
</gene>